<dbReference type="EMBL" id="JANRMS010000503">
    <property type="protein sequence ID" value="KAJ3538709.1"/>
    <property type="molecule type" value="Genomic_DNA"/>
</dbReference>
<name>A0ACC1SFM0_9HYPO</name>
<sequence>MARFTSIVLFIASAAALVPLPRNDIGNTDILTAQKICGSDLEVNCCNKEKTDVTGQEFNQGGILSGILGEDGLGLFDQCSPLSVSNLIGVGDLLNSHCKQKVACCENNQAVTGGLVNVGLPCIALTSLLG</sequence>
<protein>
    <submittedName>
        <fullName evidence="1">Uncharacterized protein</fullName>
    </submittedName>
</protein>
<comment type="caution">
    <text evidence="1">The sequence shown here is derived from an EMBL/GenBank/DDBJ whole genome shotgun (WGS) entry which is preliminary data.</text>
</comment>
<gene>
    <name evidence="1" type="ORF">NM208_g5790</name>
</gene>
<organism evidence="1 2">
    <name type="scientific">Fusarium decemcellulare</name>
    <dbReference type="NCBI Taxonomy" id="57161"/>
    <lineage>
        <taxon>Eukaryota</taxon>
        <taxon>Fungi</taxon>
        <taxon>Dikarya</taxon>
        <taxon>Ascomycota</taxon>
        <taxon>Pezizomycotina</taxon>
        <taxon>Sordariomycetes</taxon>
        <taxon>Hypocreomycetidae</taxon>
        <taxon>Hypocreales</taxon>
        <taxon>Nectriaceae</taxon>
        <taxon>Fusarium</taxon>
        <taxon>Fusarium decemcellulare species complex</taxon>
    </lineage>
</organism>
<proteinExistence type="predicted"/>
<reference evidence="1" key="1">
    <citation type="submission" date="2022-08" db="EMBL/GenBank/DDBJ databases">
        <title>Genome Sequence of Fusarium decemcellulare.</title>
        <authorList>
            <person name="Buettner E."/>
        </authorList>
    </citation>
    <scope>NUCLEOTIDE SEQUENCE</scope>
    <source>
        <strain evidence="1">Babe19</strain>
    </source>
</reference>
<keyword evidence="2" id="KW-1185">Reference proteome</keyword>
<evidence type="ECO:0000313" key="2">
    <source>
        <dbReference type="Proteomes" id="UP001148629"/>
    </source>
</evidence>
<dbReference type="Proteomes" id="UP001148629">
    <property type="component" value="Unassembled WGS sequence"/>
</dbReference>
<accession>A0ACC1SFM0</accession>
<evidence type="ECO:0000313" key="1">
    <source>
        <dbReference type="EMBL" id="KAJ3538709.1"/>
    </source>
</evidence>